<evidence type="ECO:0000313" key="3">
    <source>
        <dbReference type="RefSeq" id="XP_012696290.2"/>
    </source>
</evidence>
<evidence type="ECO:0000313" key="2">
    <source>
        <dbReference type="Proteomes" id="UP000515152"/>
    </source>
</evidence>
<dbReference type="Proteomes" id="UP000515152">
    <property type="component" value="Chromosome 24"/>
</dbReference>
<gene>
    <name evidence="3" type="primary">LOC105911928</name>
</gene>
<dbReference type="AlphaFoldDB" id="A0A6P3WEH4"/>
<feature type="region of interest" description="Disordered" evidence="1">
    <location>
        <begin position="1"/>
        <end position="75"/>
    </location>
</feature>
<reference evidence="3" key="1">
    <citation type="submission" date="2025-08" db="UniProtKB">
        <authorList>
            <consortium name="RefSeq"/>
        </authorList>
    </citation>
    <scope>IDENTIFICATION</scope>
</reference>
<protein>
    <submittedName>
        <fullName evidence="3">Structural maintenance of chromosomes protein 5-like isoform X2</fullName>
    </submittedName>
</protein>
<name>A0A6P3WEH4_CLUHA</name>
<keyword evidence="2" id="KW-1185">Reference proteome</keyword>
<feature type="compositionally biased region" description="Basic residues" evidence="1">
    <location>
        <begin position="58"/>
        <end position="67"/>
    </location>
</feature>
<accession>A0A6P3WEH4</accession>
<feature type="compositionally biased region" description="Polar residues" evidence="1">
    <location>
        <begin position="42"/>
        <end position="57"/>
    </location>
</feature>
<feature type="compositionally biased region" description="Polar residues" evidence="1">
    <location>
        <begin position="1"/>
        <end position="21"/>
    </location>
</feature>
<evidence type="ECO:0000256" key="1">
    <source>
        <dbReference type="SAM" id="MobiDB-lite"/>
    </source>
</evidence>
<dbReference type="GeneID" id="105911928"/>
<proteinExistence type="predicted"/>
<organism evidence="2 3">
    <name type="scientific">Clupea harengus</name>
    <name type="common">Atlantic herring</name>
    <dbReference type="NCBI Taxonomy" id="7950"/>
    <lineage>
        <taxon>Eukaryota</taxon>
        <taxon>Metazoa</taxon>
        <taxon>Chordata</taxon>
        <taxon>Craniata</taxon>
        <taxon>Vertebrata</taxon>
        <taxon>Euteleostomi</taxon>
        <taxon>Actinopterygii</taxon>
        <taxon>Neopterygii</taxon>
        <taxon>Teleostei</taxon>
        <taxon>Clupei</taxon>
        <taxon>Clupeiformes</taxon>
        <taxon>Clupeoidei</taxon>
        <taxon>Clupeidae</taxon>
        <taxon>Clupea</taxon>
    </lineage>
</organism>
<dbReference type="RefSeq" id="XP_012696290.2">
    <property type="nucleotide sequence ID" value="XM_012840836.3"/>
</dbReference>
<sequence>MKTRKQTLQEIRSSRPATRSQGLVEAVSSGIKAPARRRVSHAGTTSQSAKTPNGSKGQTRKRTRKTKSGREEPGIMRDLRAALRWMRSNNQRFRGQVTEPSVLQMVEEDQQEALKTALESDYPEAKDPFLFIFQFREDMDAFVDACADDQGLQISCMFLETVS</sequence>